<organism evidence="5 6">
    <name type="scientific">Mucilaginibacter conchicola</name>
    <dbReference type="NCBI Taxonomy" id="2303333"/>
    <lineage>
        <taxon>Bacteria</taxon>
        <taxon>Pseudomonadati</taxon>
        <taxon>Bacteroidota</taxon>
        <taxon>Sphingobacteriia</taxon>
        <taxon>Sphingobacteriales</taxon>
        <taxon>Sphingobacteriaceae</taxon>
        <taxon>Mucilaginibacter</taxon>
    </lineage>
</organism>
<keyword evidence="3" id="KW-0804">Transcription</keyword>
<comment type="caution">
    <text evidence="5">The sequence shown here is derived from an EMBL/GenBank/DDBJ whole genome shotgun (WGS) entry which is preliminary data.</text>
</comment>
<accession>A0A372NQ17</accession>
<proteinExistence type="predicted"/>
<dbReference type="Pfam" id="PF12833">
    <property type="entry name" value="HTH_18"/>
    <property type="match status" value="1"/>
</dbReference>
<dbReference type="SUPFAM" id="SSF51215">
    <property type="entry name" value="Regulatory protein AraC"/>
    <property type="match status" value="1"/>
</dbReference>
<dbReference type="RefSeq" id="WP_117393160.1">
    <property type="nucleotide sequence ID" value="NZ_QWDC01000003.1"/>
</dbReference>
<dbReference type="Proteomes" id="UP000264217">
    <property type="component" value="Unassembled WGS sequence"/>
</dbReference>
<evidence type="ECO:0000313" key="5">
    <source>
        <dbReference type="EMBL" id="RFZ90958.1"/>
    </source>
</evidence>
<protein>
    <submittedName>
        <fullName evidence="5">Helix-turn-helix domain-containing protein</fullName>
    </submittedName>
</protein>
<dbReference type="SMART" id="SM00342">
    <property type="entry name" value="HTH_ARAC"/>
    <property type="match status" value="1"/>
</dbReference>
<gene>
    <name evidence="5" type="ORF">D0C36_18605</name>
</gene>
<evidence type="ECO:0000256" key="1">
    <source>
        <dbReference type="ARBA" id="ARBA00023015"/>
    </source>
</evidence>
<dbReference type="PANTHER" id="PTHR43280">
    <property type="entry name" value="ARAC-FAMILY TRANSCRIPTIONAL REGULATOR"/>
    <property type="match status" value="1"/>
</dbReference>
<dbReference type="SUPFAM" id="SSF46689">
    <property type="entry name" value="Homeodomain-like"/>
    <property type="match status" value="1"/>
</dbReference>
<name>A0A372NQ17_9SPHI</name>
<dbReference type="GO" id="GO:0003700">
    <property type="term" value="F:DNA-binding transcription factor activity"/>
    <property type="evidence" value="ECO:0007669"/>
    <property type="project" value="InterPro"/>
</dbReference>
<evidence type="ECO:0000256" key="2">
    <source>
        <dbReference type="ARBA" id="ARBA00023125"/>
    </source>
</evidence>
<dbReference type="PANTHER" id="PTHR43280:SF32">
    <property type="entry name" value="TRANSCRIPTIONAL REGULATORY PROTEIN"/>
    <property type="match status" value="1"/>
</dbReference>
<evidence type="ECO:0000256" key="3">
    <source>
        <dbReference type="ARBA" id="ARBA00023163"/>
    </source>
</evidence>
<reference evidence="5 6" key="1">
    <citation type="submission" date="2018-08" db="EMBL/GenBank/DDBJ databases">
        <title>Mucilaginibacter sp. MYSH2.</title>
        <authorList>
            <person name="Seo T."/>
        </authorList>
    </citation>
    <scope>NUCLEOTIDE SEQUENCE [LARGE SCALE GENOMIC DNA]</scope>
    <source>
        <strain evidence="5 6">MYSH2</strain>
    </source>
</reference>
<evidence type="ECO:0000259" key="4">
    <source>
        <dbReference type="PROSITE" id="PS01124"/>
    </source>
</evidence>
<feature type="domain" description="HTH araC/xylS-type" evidence="4">
    <location>
        <begin position="171"/>
        <end position="269"/>
    </location>
</feature>
<dbReference type="Gene3D" id="1.10.10.60">
    <property type="entry name" value="Homeodomain-like"/>
    <property type="match status" value="1"/>
</dbReference>
<dbReference type="InterPro" id="IPR009057">
    <property type="entry name" value="Homeodomain-like_sf"/>
</dbReference>
<dbReference type="PRINTS" id="PR00032">
    <property type="entry name" value="HTHARAC"/>
</dbReference>
<dbReference type="EMBL" id="QWDC01000003">
    <property type="protein sequence ID" value="RFZ90958.1"/>
    <property type="molecule type" value="Genomic_DNA"/>
</dbReference>
<dbReference type="AlphaFoldDB" id="A0A372NQ17"/>
<keyword evidence="1" id="KW-0805">Transcription regulation</keyword>
<dbReference type="InterPro" id="IPR018060">
    <property type="entry name" value="HTH_AraC"/>
</dbReference>
<evidence type="ECO:0000313" key="6">
    <source>
        <dbReference type="Proteomes" id="UP000264217"/>
    </source>
</evidence>
<dbReference type="InterPro" id="IPR020449">
    <property type="entry name" value="Tscrpt_reg_AraC-type_HTH"/>
</dbReference>
<dbReference type="OrthoDB" id="2585681at2"/>
<sequence length="276" mass="31761">MLTEFPLHQLPPVQFLASDKSPAFGEHATEHRINFYAIVWFQEDGGTHYLDFEAYPIRKDTVFLIGKNQVHSIPSAVLPRSKTIVFSREFFEQIEEPFLRQLFSPFHNQGIALPADKMELMNSLFSLIMQESNHLSDTSLLLKYTTAFLTHLFRFSKADASSAEIDDTRMLKLFQLIEENYKENRSALFYASQIGLTPKRVNEILRQRAGTTMNKLIEQLLLIEAKRGLMHHRSSVKEIAYDLGYSDPSYFARFFKKHTGLTPEQFKASEPAGFVG</sequence>
<dbReference type="PROSITE" id="PS01124">
    <property type="entry name" value="HTH_ARAC_FAMILY_2"/>
    <property type="match status" value="1"/>
</dbReference>
<keyword evidence="2" id="KW-0238">DNA-binding</keyword>
<dbReference type="GO" id="GO:0043565">
    <property type="term" value="F:sequence-specific DNA binding"/>
    <property type="evidence" value="ECO:0007669"/>
    <property type="project" value="InterPro"/>
</dbReference>
<dbReference type="InterPro" id="IPR037923">
    <property type="entry name" value="HTH-like"/>
</dbReference>
<keyword evidence="6" id="KW-1185">Reference proteome</keyword>